<name>A0A1H0QIB3_HALAD</name>
<evidence type="ECO:0000313" key="3">
    <source>
        <dbReference type="Proteomes" id="UP000198860"/>
    </source>
</evidence>
<reference evidence="3" key="1">
    <citation type="submission" date="2016-10" db="EMBL/GenBank/DDBJ databases">
        <authorList>
            <person name="Varghese N."/>
            <person name="Submissions S."/>
        </authorList>
    </citation>
    <scope>NUCLEOTIDE SEQUENCE [LARGE SCALE GENOMIC DNA]</scope>
    <source>
        <strain evidence="3">CGMCC 1.3703</strain>
    </source>
</reference>
<dbReference type="Proteomes" id="UP000198860">
    <property type="component" value="Unassembled WGS sequence"/>
</dbReference>
<keyword evidence="1" id="KW-0732">Signal</keyword>
<evidence type="ECO:0000313" key="2">
    <source>
        <dbReference type="EMBL" id="SDP17062.1"/>
    </source>
</evidence>
<keyword evidence="3" id="KW-1185">Reference proteome</keyword>
<evidence type="ECO:0000256" key="1">
    <source>
        <dbReference type="SAM" id="SignalP"/>
    </source>
</evidence>
<dbReference type="RefSeq" id="WP_089652964.1">
    <property type="nucleotide sequence ID" value="NZ_FNIZ01000013.1"/>
</dbReference>
<dbReference type="EMBL" id="FNIZ01000013">
    <property type="protein sequence ID" value="SDP17062.1"/>
    <property type="molecule type" value="Genomic_DNA"/>
</dbReference>
<feature type="chain" id="PRO_5011478780" evidence="1">
    <location>
        <begin position="26"/>
        <end position="179"/>
    </location>
</feature>
<protein>
    <submittedName>
        <fullName evidence="2">Uncharacterized protein</fullName>
    </submittedName>
</protein>
<dbReference type="STRING" id="240303.SAMN05421677_11320"/>
<dbReference type="AlphaFoldDB" id="A0A1H0QIB3"/>
<gene>
    <name evidence="2" type="ORF">SAMN05421677_11320</name>
</gene>
<feature type="signal peptide" evidence="1">
    <location>
        <begin position="1"/>
        <end position="25"/>
    </location>
</feature>
<proteinExistence type="predicted"/>
<organism evidence="2 3">
    <name type="scientific">Halobacillus aidingensis</name>
    <dbReference type="NCBI Taxonomy" id="240303"/>
    <lineage>
        <taxon>Bacteria</taxon>
        <taxon>Bacillati</taxon>
        <taxon>Bacillota</taxon>
        <taxon>Bacilli</taxon>
        <taxon>Bacillales</taxon>
        <taxon>Bacillaceae</taxon>
        <taxon>Halobacillus</taxon>
    </lineage>
</organism>
<sequence>MKKKFISSMGVALLASAAITTGVGAAESNGEDVTKTEKYSINWESEWEKAEDYGDTVEFGNSNSTSEGEFQAAASSWGSLSTGKTDVASNYITGAVSSTGTSKGKIYTTVTSATTSLKNTSSGYTVNGSKSTAIGKFTAESTAEMGGVFNTVYSGLTIHTATDSGVLYEARTLDSVLHY</sequence>
<dbReference type="OrthoDB" id="2974413at2"/>
<accession>A0A1H0QIB3</accession>